<dbReference type="PANTHER" id="PTHR38115">
    <property type="entry name" value="LIPOCALIN-LIKE DOMAIN-CONTAINING PROTEIN"/>
    <property type="match status" value="1"/>
</dbReference>
<accession>A0A9P1H3S9</accession>
<dbReference type="EMBL" id="CALLCH030000015">
    <property type="protein sequence ID" value="CAI4216169.1"/>
    <property type="molecule type" value="Genomic_DNA"/>
</dbReference>
<dbReference type="PANTHER" id="PTHR38115:SF1">
    <property type="entry name" value="LIPOCALIN-LIKE DOMAIN-CONTAINING PROTEIN"/>
    <property type="match status" value="1"/>
</dbReference>
<dbReference type="Proteomes" id="UP000838763">
    <property type="component" value="Unassembled WGS sequence"/>
</dbReference>
<evidence type="ECO:0008006" key="3">
    <source>
        <dbReference type="Google" id="ProtNLM"/>
    </source>
</evidence>
<comment type="caution">
    <text evidence="1">The sequence shown here is derived from an EMBL/GenBank/DDBJ whole genome shotgun (WGS) entry which is preliminary data.</text>
</comment>
<protein>
    <recommendedName>
        <fullName evidence="3">LCCL domain-containing protein</fullName>
    </recommendedName>
</protein>
<gene>
    <name evidence="1" type="ORF">PPNO1_LOCUS5831</name>
</gene>
<name>A0A9P1H3S9_9PEZI</name>
<dbReference type="AlphaFoldDB" id="A0A9P1H3S9"/>
<reference evidence="1" key="1">
    <citation type="submission" date="2022-11" db="EMBL/GenBank/DDBJ databases">
        <authorList>
            <person name="Scott C."/>
            <person name="Bruce N."/>
        </authorList>
    </citation>
    <scope>NUCLEOTIDE SEQUENCE</scope>
</reference>
<proteinExistence type="predicted"/>
<dbReference type="InterPro" id="IPR053037">
    <property type="entry name" value="Pericyclase_pydY-like"/>
</dbReference>
<keyword evidence="2" id="KW-1185">Reference proteome</keyword>
<evidence type="ECO:0000313" key="2">
    <source>
        <dbReference type="Proteomes" id="UP000838763"/>
    </source>
</evidence>
<organism evidence="1 2">
    <name type="scientific">Parascedosporium putredinis</name>
    <dbReference type="NCBI Taxonomy" id="1442378"/>
    <lineage>
        <taxon>Eukaryota</taxon>
        <taxon>Fungi</taxon>
        <taxon>Dikarya</taxon>
        <taxon>Ascomycota</taxon>
        <taxon>Pezizomycotina</taxon>
        <taxon>Sordariomycetes</taxon>
        <taxon>Hypocreomycetidae</taxon>
        <taxon>Microascales</taxon>
        <taxon>Microascaceae</taxon>
        <taxon>Parascedosporium</taxon>
    </lineage>
</organism>
<evidence type="ECO:0000313" key="1">
    <source>
        <dbReference type="EMBL" id="CAI4216169.1"/>
    </source>
</evidence>
<sequence>MAAPATSNIGNLQGRWLMNSKLSDSIEPGLSLQGISFLLRKTITLASVTLEIKQFIAPPLEPNKATEPVSHIDIQQIATGGLKGTREQRCLDSEFRPHSDWIFGNVSGQSKWISLDEVDDEYLTQGWALDANEEAGPEGKKHVLSHVKNLDSGWTATQVWGFEEVEGERRYVRHIVIKKDDKRVNMRLVYDYLGPLAESA</sequence>
<dbReference type="OrthoDB" id="425354at2759"/>